<dbReference type="AlphaFoldDB" id="A0A0B5FRA8"/>
<dbReference type="InterPro" id="IPR025263">
    <property type="entry name" value="YhdP_central"/>
</dbReference>
<reference evidence="2 3" key="1">
    <citation type="journal article" date="2015" name="Genome Announc.">
        <title>Genomes of Geoalkalibacter ferrihydriticus Z-0531T and Geoalkalibacter subterraneus Red1T, Two Haloalkaliphilic Metal-Reducing Deltaproteobacteria.</title>
        <authorList>
            <person name="Badalamenti J.P."/>
            <person name="Krajmalnik-Brown R."/>
            <person name="Torres C.I."/>
            <person name="Bond D.R."/>
        </authorList>
    </citation>
    <scope>NUCLEOTIDE SEQUENCE [LARGE SCALE GENOMIC DNA]</scope>
    <source>
        <strain evidence="2 3">Red1</strain>
    </source>
</reference>
<dbReference type="Pfam" id="PF13116">
    <property type="entry name" value="YhdP"/>
    <property type="match status" value="2"/>
</dbReference>
<dbReference type="GO" id="GO:0005886">
    <property type="term" value="C:plasma membrane"/>
    <property type="evidence" value="ECO:0007669"/>
    <property type="project" value="TreeGrafter"/>
</dbReference>
<evidence type="ECO:0000259" key="1">
    <source>
        <dbReference type="Pfam" id="PF13116"/>
    </source>
</evidence>
<dbReference type="Proteomes" id="UP000035036">
    <property type="component" value="Chromosome"/>
</dbReference>
<dbReference type="OrthoDB" id="9758737at2"/>
<evidence type="ECO:0000313" key="2">
    <source>
        <dbReference type="EMBL" id="AJF07174.1"/>
    </source>
</evidence>
<dbReference type="KEGG" id="gsb:GSUB_12255"/>
<evidence type="ECO:0000313" key="3">
    <source>
        <dbReference type="Proteomes" id="UP000035036"/>
    </source>
</evidence>
<dbReference type="GO" id="GO:0090313">
    <property type="term" value="P:regulation of protein targeting to membrane"/>
    <property type="evidence" value="ECO:0007669"/>
    <property type="project" value="TreeGrafter"/>
</dbReference>
<dbReference type="RefSeq" id="WP_040201015.1">
    <property type="nucleotide sequence ID" value="NZ_CP010311.1"/>
</dbReference>
<feature type="domain" description="YhdP central" evidence="1">
    <location>
        <begin position="882"/>
        <end position="1025"/>
    </location>
</feature>
<accession>A0A0B5FRA8</accession>
<dbReference type="EMBL" id="CP010311">
    <property type="protein sequence ID" value="AJF07174.1"/>
    <property type="molecule type" value="Genomic_DNA"/>
</dbReference>
<protein>
    <recommendedName>
        <fullName evidence="1">YhdP central domain-containing protein</fullName>
    </recommendedName>
</protein>
<dbReference type="InterPro" id="IPR052894">
    <property type="entry name" value="AsmA-related"/>
</dbReference>
<dbReference type="PANTHER" id="PTHR30441:SF4">
    <property type="entry name" value="PROTEIN ASMA"/>
    <property type="match status" value="1"/>
</dbReference>
<name>A0A0B5FRA8_9BACT</name>
<sequence length="1060" mass="115885">MLRRHPLLVAVGLLLVAAATALAFAVATFDLNNYRSMLADRLSQQLGLPVSIGEARFALHKGINLDFSSIRIGDETSEYDLRAEHLFLRLKLRPLLQRQISFTAIEIISPTVRIHSSSATRAGEEDPAPLSILSLLHETKVKFLTIRDGRFHWQRQSDTQKSWAASSLRLASIDLTLDDIGPDATTRAQFKADLHPQDSEPVRLKAEVEVLPADNWADWKGWHGELDLQVRHLDPTPFLKRHLPASTLDGRGNLTVSAQGSVREGLDLNAVLEGLHLSADDEAQSLPLLFESSGRAEVRDGIWNLSSSTVRLNDLNLQGSLVLEVEPEHPEKAHLQGELSSNTFSAVTLHHMLAALGAGNALDALQDTGSLTVEALRFDGPIREASNAGLESTELLRYAAVHGENLAWETAAGPVEKNRLQLVYENRQLRITQGNFVWQEIPWSLSGHIEELAPGATPHLNLKGEARADIKKLTQLLPKPIPSELNLSGPAAISLEVTESPSRPKLNLDLNLSEVAARWGKAVRKPPGMPTTLGLQGTHEGEKLQIRGGHVALGGLKANFEGEVVLKGATPFRFIVQLSQSDLAKLEQLLPAVEDFRLQGTLSGDLLLSGTRDRLDPPQGEFTLKGGGAHFFNVVADLNRTQGEIFLSGRTVNAPKLKTYLGESAFDVAAQIPDLADFRLLIDLEGQNLRPQDLIFRGGKTNLTSVYGQMAIDTRGIYFTPVYARTGGGTRAAVSGGVHGYSKPKVELSINAEYGNVDEILEFFSGPPRQVGSDKKETEQTTVDIKVKTEAGTFHKIEFAQAEADIHYRAGILQIYPLHADLAPGYYVGRVVWAEPPGAAALLKVSGHLEDVNAEEAQNIQSDAPGLITGTLRGDFYLEGDSHNFIETSRGGFSLESHNGILRRFNVLSKVFSLLNVAQIFSFQLPDMAREGMPYQRISANFSLRNGILTSEDLLVDSNAINMSMVGEIDLVDNEIDAVLGVKPLQTVDSVISKIPIAGWILTGEDESLIMTHFRVKGDRRNPEVKAIPVTSISEKVRGVFKRVLGFPAKVFSDLEKATQ</sequence>
<proteinExistence type="predicted"/>
<gene>
    <name evidence="2" type="ORF">GSUB_12255</name>
</gene>
<organism evidence="2 3">
    <name type="scientific">Geoalkalibacter subterraneus</name>
    <dbReference type="NCBI Taxonomy" id="483547"/>
    <lineage>
        <taxon>Bacteria</taxon>
        <taxon>Pseudomonadati</taxon>
        <taxon>Thermodesulfobacteriota</taxon>
        <taxon>Desulfuromonadia</taxon>
        <taxon>Desulfuromonadales</taxon>
        <taxon>Geoalkalibacteraceae</taxon>
        <taxon>Geoalkalibacter</taxon>
    </lineage>
</organism>
<dbReference type="STRING" id="483547.GSUB_12255"/>
<dbReference type="HOGENOM" id="CLU_287263_0_0_7"/>
<dbReference type="PANTHER" id="PTHR30441">
    <property type="entry name" value="DUF748 DOMAIN-CONTAINING PROTEIN"/>
    <property type="match status" value="1"/>
</dbReference>
<keyword evidence="3" id="KW-1185">Reference proteome</keyword>
<feature type="domain" description="YhdP central" evidence="1">
    <location>
        <begin position="7"/>
        <end position="429"/>
    </location>
</feature>